<comment type="similarity">
    <text evidence="2">Belongs to the ABC transporter superfamily. ABCC family. Conjugate transporter (TC 3.A.1.208) subfamily.</text>
</comment>
<dbReference type="GO" id="GO:0140359">
    <property type="term" value="F:ABC-type transporter activity"/>
    <property type="evidence" value="ECO:0007669"/>
    <property type="project" value="InterPro"/>
</dbReference>
<dbReference type="FunFam" id="3.40.50.300:FF:000197">
    <property type="entry name" value="ATP-binding cassette, sub-family C (CFTR/MRP), member 9"/>
    <property type="match status" value="1"/>
</dbReference>
<dbReference type="InterPro" id="IPR047080">
    <property type="entry name" value="ABCC9_ATP-bd_dom1"/>
</dbReference>
<evidence type="ECO:0000256" key="12">
    <source>
        <dbReference type="SAM" id="MobiDB-lite"/>
    </source>
</evidence>
<evidence type="ECO:0000256" key="2">
    <source>
        <dbReference type="ARBA" id="ARBA00009726"/>
    </source>
</evidence>
<dbReference type="InterPro" id="IPR027417">
    <property type="entry name" value="P-loop_NTPase"/>
</dbReference>
<evidence type="ECO:0000256" key="7">
    <source>
        <dbReference type="ARBA" id="ARBA00022840"/>
    </source>
</evidence>
<feature type="transmembrane region" description="Helical" evidence="13">
    <location>
        <begin position="987"/>
        <end position="1008"/>
    </location>
</feature>
<evidence type="ECO:0000256" key="3">
    <source>
        <dbReference type="ARBA" id="ARBA00022448"/>
    </source>
</evidence>
<feature type="transmembrane region" description="Helical" evidence="13">
    <location>
        <begin position="170"/>
        <end position="189"/>
    </location>
</feature>
<feature type="region of interest" description="Disordered" evidence="12">
    <location>
        <begin position="957"/>
        <end position="981"/>
    </location>
</feature>
<evidence type="ECO:0000256" key="10">
    <source>
        <dbReference type="ARBA" id="ARBA00023170"/>
    </source>
</evidence>
<evidence type="ECO:0000256" key="11">
    <source>
        <dbReference type="ARBA" id="ARBA00023180"/>
    </source>
</evidence>
<keyword evidence="6" id="KW-0547">Nucleotide-binding</keyword>
<dbReference type="GO" id="GO:0005524">
    <property type="term" value="F:ATP binding"/>
    <property type="evidence" value="ECO:0007669"/>
    <property type="project" value="UniProtKB-KW"/>
</dbReference>
<feature type="domain" description="ABC transporter" evidence="14">
    <location>
        <begin position="681"/>
        <end position="921"/>
    </location>
</feature>
<evidence type="ECO:0000256" key="6">
    <source>
        <dbReference type="ARBA" id="ARBA00022741"/>
    </source>
</evidence>
<dbReference type="PROSITE" id="PS50929">
    <property type="entry name" value="ABC_TM1F"/>
    <property type="match status" value="2"/>
</dbReference>
<feature type="domain" description="ABC transmembrane type-1" evidence="15">
    <location>
        <begin position="310"/>
        <end position="606"/>
    </location>
</feature>
<keyword evidence="8 13" id="KW-1133">Transmembrane helix</keyword>
<dbReference type="RefSeq" id="XP_028288340.1">
    <property type="nucleotide sequence ID" value="XM_028432539.1"/>
</dbReference>
<accession>A0A6P7KFN0</accession>
<keyword evidence="16" id="KW-1185">Reference proteome</keyword>
<dbReference type="GO" id="GO:0008281">
    <property type="term" value="F:sulfonylurea receptor activity"/>
    <property type="evidence" value="ECO:0007669"/>
    <property type="project" value="InterPro"/>
</dbReference>
<feature type="domain" description="ABC transmembrane type-1" evidence="15">
    <location>
        <begin position="1019"/>
        <end position="1311"/>
    </location>
</feature>
<evidence type="ECO:0000256" key="8">
    <source>
        <dbReference type="ARBA" id="ARBA00022989"/>
    </source>
</evidence>
<dbReference type="InterPro" id="IPR011527">
    <property type="entry name" value="ABC1_TM_dom"/>
</dbReference>
<comment type="subcellular location">
    <subcellularLocation>
        <location evidence="1">Cell membrane</location>
        <topology evidence="1">Multi-pass membrane protein</topology>
    </subcellularLocation>
</comment>
<dbReference type="SUPFAM" id="SSF90123">
    <property type="entry name" value="ABC transporter transmembrane region"/>
    <property type="match status" value="2"/>
</dbReference>
<dbReference type="GO" id="GO:0016887">
    <property type="term" value="F:ATP hydrolysis activity"/>
    <property type="evidence" value="ECO:0007669"/>
    <property type="project" value="InterPro"/>
</dbReference>
<feature type="transmembrane region" description="Helical" evidence="13">
    <location>
        <begin position="380"/>
        <end position="401"/>
    </location>
</feature>
<dbReference type="SMART" id="SM00382">
    <property type="entry name" value="AAA"/>
    <property type="match status" value="2"/>
</dbReference>
<evidence type="ECO:0000256" key="5">
    <source>
        <dbReference type="ARBA" id="ARBA00022737"/>
    </source>
</evidence>
<feature type="transmembrane region" description="Helical" evidence="13">
    <location>
        <begin position="541"/>
        <end position="569"/>
    </location>
</feature>
<dbReference type="InterPro" id="IPR017871">
    <property type="entry name" value="ABC_transporter-like_CS"/>
</dbReference>
<dbReference type="CDD" id="cd18591">
    <property type="entry name" value="ABC_6TM_SUR1_D1_like"/>
    <property type="match status" value="1"/>
</dbReference>
<dbReference type="CDD" id="cd03290">
    <property type="entry name" value="ABCC_SUR1_N"/>
    <property type="match status" value="1"/>
</dbReference>
<dbReference type="Gene3D" id="1.20.1560.10">
    <property type="entry name" value="ABC transporter type 1, transmembrane domain"/>
    <property type="match status" value="2"/>
</dbReference>
<evidence type="ECO:0000256" key="9">
    <source>
        <dbReference type="ARBA" id="ARBA00023136"/>
    </source>
</evidence>
<name>A0A6P7KFN0_9TELE</name>
<dbReference type="Gene3D" id="3.40.50.300">
    <property type="entry name" value="P-loop containing nucleotide triphosphate hydrolases"/>
    <property type="match status" value="2"/>
</dbReference>
<feature type="transmembrane region" description="Helical" evidence="13">
    <location>
        <begin position="37"/>
        <end position="56"/>
    </location>
</feature>
<feature type="transmembrane region" description="Helical" evidence="13">
    <location>
        <begin position="1069"/>
        <end position="1092"/>
    </location>
</feature>
<feature type="domain" description="ABC transporter" evidence="14">
    <location>
        <begin position="1350"/>
        <end position="1584"/>
    </location>
</feature>
<keyword evidence="10" id="KW-0675">Receptor</keyword>
<keyword evidence="7 17" id="KW-0067">ATP-binding</keyword>
<dbReference type="FunFam" id="1.20.1560.10:FF:000006">
    <property type="entry name" value="ATP-binding cassette, sub-family C (CFTR/MRP), member 9"/>
    <property type="match status" value="1"/>
</dbReference>
<dbReference type="InterPro" id="IPR036640">
    <property type="entry name" value="ABC1_TM_sf"/>
</dbReference>
<feature type="transmembrane region" description="Helical" evidence="13">
    <location>
        <begin position="110"/>
        <end position="128"/>
    </location>
</feature>
<evidence type="ECO:0000256" key="13">
    <source>
        <dbReference type="SAM" id="Phobius"/>
    </source>
</evidence>
<dbReference type="CTD" id="10060"/>
<gene>
    <name evidence="17" type="primary">abcc9</name>
</gene>
<dbReference type="InterPro" id="IPR003439">
    <property type="entry name" value="ABC_transporter-like_ATP-bd"/>
</dbReference>
<dbReference type="InterPro" id="IPR000388">
    <property type="entry name" value="ABCC8/9"/>
</dbReference>
<dbReference type="Pfam" id="PF00005">
    <property type="entry name" value="ABC_tran"/>
    <property type="match status" value="2"/>
</dbReference>
<dbReference type="PANTHER" id="PTHR24223">
    <property type="entry name" value="ATP-BINDING CASSETTE SUB-FAMILY C"/>
    <property type="match status" value="1"/>
</dbReference>
<organism evidence="16 17">
    <name type="scientific">Parambassis ranga</name>
    <name type="common">Indian glassy fish</name>
    <dbReference type="NCBI Taxonomy" id="210632"/>
    <lineage>
        <taxon>Eukaryota</taxon>
        <taxon>Metazoa</taxon>
        <taxon>Chordata</taxon>
        <taxon>Craniata</taxon>
        <taxon>Vertebrata</taxon>
        <taxon>Euteleostomi</taxon>
        <taxon>Actinopterygii</taxon>
        <taxon>Neopterygii</taxon>
        <taxon>Teleostei</taxon>
        <taxon>Neoteleostei</taxon>
        <taxon>Acanthomorphata</taxon>
        <taxon>Ovalentaria</taxon>
        <taxon>Ambassidae</taxon>
        <taxon>Parambassis</taxon>
    </lineage>
</organism>
<dbReference type="CDD" id="cd03288">
    <property type="entry name" value="ABCC_SUR2"/>
    <property type="match status" value="1"/>
</dbReference>
<feature type="transmembrane region" description="Helical" evidence="13">
    <location>
        <begin position="581"/>
        <end position="605"/>
    </location>
</feature>
<dbReference type="PROSITE" id="PS00211">
    <property type="entry name" value="ABC_TRANSPORTER_1"/>
    <property type="match status" value="2"/>
</dbReference>
<dbReference type="SUPFAM" id="SSF52540">
    <property type="entry name" value="P-loop containing nucleoside triphosphate hydrolases"/>
    <property type="match status" value="2"/>
</dbReference>
<dbReference type="GO" id="GO:0033198">
    <property type="term" value="P:response to ATP"/>
    <property type="evidence" value="ECO:0007669"/>
    <property type="project" value="UniProtKB-ARBA"/>
</dbReference>
<feature type="compositionally biased region" description="Acidic residues" evidence="12">
    <location>
        <begin position="961"/>
        <end position="976"/>
    </location>
</feature>
<dbReference type="GeneID" id="114452951"/>
<protein>
    <submittedName>
        <fullName evidence="17">ATP-binding cassette sub-family C member 9 isoform X2</fullName>
    </submittedName>
</protein>
<dbReference type="InterPro" id="IPR050173">
    <property type="entry name" value="ABC_transporter_C-like"/>
</dbReference>
<dbReference type="PRINTS" id="PR01092">
    <property type="entry name" value="SULFNYLUREAR"/>
</dbReference>
<dbReference type="Proteomes" id="UP000515145">
    <property type="component" value="Chromosome 2"/>
</dbReference>
<feature type="transmembrane region" description="Helical" evidence="13">
    <location>
        <begin position="1154"/>
        <end position="1184"/>
    </location>
</feature>
<keyword evidence="4 13" id="KW-0812">Transmembrane</keyword>
<proteinExistence type="inferred from homology"/>
<dbReference type="PANTHER" id="PTHR24223:SF173">
    <property type="entry name" value="ATP-BINDING CASSETTE SUB-FAMILY C MEMBER 9"/>
    <property type="match status" value="1"/>
</dbReference>
<evidence type="ECO:0000256" key="1">
    <source>
        <dbReference type="ARBA" id="ARBA00004651"/>
    </source>
</evidence>
<dbReference type="InterPro" id="IPR003593">
    <property type="entry name" value="AAA+_ATPase"/>
</dbReference>
<dbReference type="FunFam" id="1.20.1560.10:FF:000005">
    <property type="entry name" value="ATP-binding cassette, sub-family C (CFTR/MRP), member 9"/>
    <property type="match status" value="1"/>
</dbReference>
<feature type="transmembrane region" description="Helical" evidence="13">
    <location>
        <begin position="450"/>
        <end position="476"/>
    </location>
</feature>
<keyword evidence="11" id="KW-0325">Glycoprotein</keyword>
<dbReference type="GO" id="GO:0071805">
    <property type="term" value="P:potassium ion transmembrane transport"/>
    <property type="evidence" value="ECO:0007669"/>
    <property type="project" value="UniProtKB-ARBA"/>
</dbReference>
<reference evidence="17" key="1">
    <citation type="submission" date="2025-08" db="UniProtKB">
        <authorList>
            <consortium name="RefSeq"/>
        </authorList>
    </citation>
    <scope>IDENTIFICATION</scope>
</reference>
<keyword evidence="3" id="KW-0813">Transport</keyword>
<evidence type="ECO:0000313" key="17">
    <source>
        <dbReference type="RefSeq" id="XP_028288340.1"/>
    </source>
</evidence>
<dbReference type="GO" id="GO:0005886">
    <property type="term" value="C:plasma membrane"/>
    <property type="evidence" value="ECO:0007669"/>
    <property type="project" value="UniProtKB-SubCell"/>
</dbReference>
<evidence type="ECO:0000313" key="16">
    <source>
        <dbReference type="Proteomes" id="UP000515145"/>
    </source>
</evidence>
<keyword evidence="9 13" id="KW-0472">Membrane</keyword>
<keyword evidence="5" id="KW-0677">Repeat</keyword>
<evidence type="ECO:0000256" key="4">
    <source>
        <dbReference type="ARBA" id="ARBA00022692"/>
    </source>
</evidence>
<dbReference type="FunFam" id="3.40.50.300:FF:000394">
    <property type="entry name" value="ATP-binding cassette, sub-family C (CFTR/MRP), member 9"/>
    <property type="match status" value="1"/>
</dbReference>
<dbReference type="GO" id="GO:0032991">
    <property type="term" value="C:protein-containing complex"/>
    <property type="evidence" value="ECO:0007669"/>
    <property type="project" value="UniProtKB-ARBA"/>
</dbReference>
<feature type="transmembrane region" description="Helical" evidence="13">
    <location>
        <begin position="140"/>
        <end position="158"/>
    </location>
</feature>
<feature type="transmembrane region" description="Helical" evidence="13">
    <location>
        <begin position="77"/>
        <end position="98"/>
    </location>
</feature>
<dbReference type="PROSITE" id="PS50893">
    <property type="entry name" value="ABC_TRANSPORTER_2"/>
    <property type="match status" value="2"/>
</dbReference>
<sequence>MSGGMALSFCGNSKDINAYSVDNGVLNNGCFVDALNLVPHVFLLFITFPILFIGWGSQSSKVQIHHNTWLHFPGHNMRWILTFLLLFVHVCEFAEGIVSNKVMVTNHLHLFMPAFMGFIAATTSVVYYHNIETSNFPKLLLVLFIYWVLAFITKSIKLWKFAEFHVGPQHLRFCITALLVILYGLLMGVEINVIRVRKYVFFASPQKVKPPEDLQDLGVRFLQPFVNLLSKATYWWMNPLIMGAHKRPIELKKIGKLPIAMRALTNYLRLKDAYEDQRTAEEPDRSPSIWRSMYRAFGRPILLSSTFRYLADLLGFAGPLCISGIVKYRNAKEDVAAEDKMKETYLGVYFMSSTELLQNSSVLAVLLFLALVLQRTFLQASYYVTIETGINLRGALLAMIYNKILRLSTSNMSMGEMTLGQINNLVAIETNQLMWFLFLCPNLWAMPVQIVMGVILLYYLLGWSALVGASVIVLLAPVQYLIATKLADTQKNTLEYSTDRLKKTSEILKGIKLLKLYAWENIFCDSVEETRGKELTSLRTFAFYTSMSIFMNAAIPIAAVLATFVMHHFINKTGPSPSEAFAALALFHILVTPLFLLSTVVRFAVKALVSVQKLGEFLQSDEIGDDSWRNGDISVSLDAGKKHPGMTKAINRKQPMRYQMDNYEQPTRRQMRPTETEDVAVKVTNGSFTWGNNLLTLSDINIRIPTGQLTMIVGQVGCGKSSLLLAMLGEMQTIEGRVYWSKLPDCEMVNEGNISKNRYSVAYAAQKSWLLNATVEENITFGSPFNKQRYKAVIDACSLQPDIDLLPFGDQTEIGERGINLSGGQRQRICVARALYQNTNIVFLDDPFSALDIHLSDHLMQEGILKFLQDDKRTVVLVTHKLQYLIHADWIIAMKDGSVLREGTLKDIQTHDIELYDHWKTLMNRQDQELEKDIQQDSQTTLERKTLRRAFYSREAKNQIDDEDEEEEEEEEDDDNMSTTTNRRSKIPWKVCWCYLSSGGFFMVFLMVSSKLLKHSVIVAIDYWLAIWTSSKTNQSADGGTMFNGTSLANSSNTTQPTSSTLEPENDSYYLPVFIILCAAGITLCLITSLTVEFLGLSAATNLHHNLLNKIIHAPIRFFDVTPLGQILNRFSADTNIIDQHIPPTLESLTRSTLLCLSAIGVIASITPAFLIPLIPLAVAFYFIQKYFRVASKDLQDLDDSTQLPLLCHFSETAEGLTTIRAFRHEARFKQRMLELTDTNNTAYLFLSAANRWLEVRTDYLGAVIVLTAAGASIWSLHYGVDGGLVGLGLTYALTVTNYLNWVVRNLADLEVQMAAVKKVNSFLSTESENYEGNMDASQVPENWPHDGEIKIQDLCVRYDPMLKPVLKHINAYIKPGQKVGICGRTGSGKSSLSLAFFNMVDIFEGKIIIDGIDICQLPLQTLRSRLSIILQDPVLFSGSIRFNLDPERTCTDDRLWEALEIAQLKNMVKTLPGGLDAVVTEGGENFSVGQRQLFCLARAFVRKSSILIMDEATASIDMATENILQKVVMTAFADRTVVTIAHRVHTILTADLVIVMKRGNILECDKPETLLEQEDGMFASIVKADM</sequence>
<evidence type="ECO:0000259" key="14">
    <source>
        <dbReference type="PROSITE" id="PS50893"/>
    </source>
</evidence>
<dbReference type="CDD" id="cd18602">
    <property type="entry name" value="ABC_6TM_SUR1_D2_like"/>
    <property type="match status" value="1"/>
</dbReference>
<evidence type="ECO:0000259" key="15">
    <source>
        <dbReference type="PROSITE" id="PS50929"/>
    </source>
</evidence>
<feature type="transmembrane region" description="Helical" evidence="13">
    <location>
        <begin position="356"/>
        <end position="374"/>
    </location>
</feature>
<dbReference type="Pfam" id="PF00664">
    <property type="entry name" value="ABC_membrane"/>
    <property type="match status" value="2"/>
</dbReference>